<dbReference type="AlphaFoldDB" id="A0A7W7R811"/>
<proteinExistence type="predicted"/>
<dbReference type="EMBL" id="JACHJV010000001">
    <property type="protein sequence ID" value="MBB4927081.1"/>
    <property type="molecule type" value="Genomic_DNA"/>
</dbReference>
<keyword evidence="2" id="KW-1185">Reference proteome</keyword>
<comment type="caution">
    <text evidence="1">The sequence shown here is derived from an EMBL/GenBank/DDBJ whole genome shotgun (WGS) entry which is preliminary data.</text>
</comment>
<name>A0A7W7R811_KITKI</name>
<protein>
    <submittedName>
        <fullName evidence="1">Uncharacterized protein</fullName>
    </submittedName>
</protein>
<dbReference type="Proteomes" id="UP000540506">
    <property type="component" value="Unassembled WGS sequence"/>
</dbReference>
<evidence type="ECO:0000313" key="2">
    <source>
        <dbReference type="Proteomes" id="UP000540506"/>
    </source>
</evidence>
<gene>
    <name evidence="1" type="ORF">FHR34_006074</name>
</gene>
<accession>A0A7W7R811</accession>
<sequence length="91" mass="10212">MLRAVVLRAFGKRLTVQCLTVQCLAVKRLTVKRLVMRWLVGVPVEVVRAVVVLRLRRRGRRRGLAPLGGVLIARPQRAVIIALHAQDDNQA</sequence>
<reference evidence="1 2" key="1">
    <citation type="submission" date="2020-08" db="EMBL/GenBank/DDBJ databases">
        <title>Sequencing the genomes of 1000 actinobacteria strains.</title>
        <authorList>
            <person name="Klenk H.-P."/>
        </authorList>
    </citation>
    <scope>NUCLEOTIDE SEQUENCE [LARGE SCALE GENOMIC DNA]</scope>
    <source>
        <strain evidence="1 2">DSM 41654</strain>
    </source>
</reference>
<organism evidence="1 2">
    <name type="scientific">Kitasatospora kifunensis</name>
    <name type="common">Streptomyces kifunensis</name>
    <dbReference type="NCBI Taxonomy" id="58351"/>
    <lineage>
        <taxon>Bacteria</taxon>
        <taxon>Bacillati</taxon>
        <taxon>Actinomycetota</taxon>
        <taxon>Actinomycetes</taxon>
        <taxon>Kitasatosporales</taxon>
        <taxon>Streptomycetaceae</taxon>
        <taxon>Kitasatospora</taxon>
    </lineage>
</organism>
<evidence type="ECO:0000313" key="1">
    <source>
        <dbReference type="EMBL" id="MBB4927081.1"/>
    </source>
</evidence>